<keyword evidence="1" id="KW-1133">Transmembrane helix</keyword>
<evidence type="ECO:0000313" key="3">
    <source>
        <dbReference type="Proteomes" id="UP001229421"/>
    </source>
</evidence>
<accession>A0AAD8NLA4</accession>
<sequence>MYMNQMTSIKIINHNNILFKSKQTLQVFITTLLSLLLPLSFLLLARISTASYLLSRNLEFPVSEPASTVFFSLLSSIPFTPLHVLVSVLCVASLINALNSDGRTGFHIFGSPETSGKEQLYTAWIVLCTLQVCVGLGIEGSIGVGIEGSSFSHDRNMICRLVFFLGLHTTTVYWWRTIVKPVVDDTMFGFEMEERLVERVVMGASLGGLWWWRLRDEVEALAAVTELKREVGAGVGVVDLMSWWLYYLVVTIGIVRVMKWLVWCGLVLLYQKVEQDRGDNNGSLDVEEKV</sequence>
<feature type="transmembrane region" description="Helical" evidence="1">
    <location>
        <begin position="158"/>
        <end position="175"/>
    </location>
</feature>
<gene>
    <name evidence="2" type="ORF">QVD17_33804</name>
</gene>
<keyword evidence="3" id="KW-1185">Reference proteome</keyword>
<dbReference type="Proteomes" id="UP001229421">
    <property type="component" value="Unassembled WGS sequence"/>
</dbReference>
<evidence type="ECO:0000256" key="1">
    <source>
        <dbReference type="SAM" id="Phobius"/>
    </source>
</evidence>
<feature type="transmembrane region" description="Helical" evidence="1">
    <location>
        <begin position="244"/>
        <end position="270"/>
    </location>
</feature>
<proteinExistence type="predicted"/>
<dbReference type="EMBL" id="JAUHHV010000009">
    <property type="protein sequence ID" value="KAK1412501.1"/>
    <property type="molecule type" value="Genomic_DNA"/>
</dbReference>
<keyword evidence="1" id="KW-0472">Membrane</keyword>
<comment type="caution">
    <text evidence="2">The sequence shown here is derived from an EMBL/GenBank/DDBJ whole genome shotgun (WGS) entry which is preliminary data.</text>
</comment>
<evidence type="ECO:0008006" key="4">
    <source>
        <dbReference type="Google" id="ProtNLM"/>
    </source>
</evidence>
<organism evidence="2 3">
    <name type="scientific">Tagetes erecta</name>
    <name type="common">African marigold</name>
    <dbReference type="NCBI Taxonomy" id="13708"/>
    <lineage>
        <taxon>Eukaryota</taxon>
        <taxon>Viridiplantae</taxon>
        <taxon>Streptophyta</taxon>
        <taxon>Embryophyta</taxon>
        <taxon>Tracheophyta</taxon>
        <taxon>Spermatophyta</taxon>
        <taxon>Magnoliopsida</taxon>
        <taxon>eudicotyledons</taxon>
        <taxon>Gunneridae</taxon>
        <taxon>Pentapetalae</taxon>
        <taxon>asterids</taxon>
        <taxon>campanulids</taxon>
        <taxon>Asterales</taxon>
        <taxon>Asteraceae</taxon>
        <taxon>Asteroideae</taxon>
        <taxon>Heliantheae alliance</taxon>
        <taxon>Tageteae</taxon>
        <taxon>Tagetes</taxon>
    </lineage>
</organism>
<evidence type="ECO:0000313" key="2">
    <source>
        <dbReference type="EMBL" id="KAK1412501.1"/>
    </source>
</evidence>
<keyword evidence="1" id="KW-0812">Transmembrane</keyword>
<reference evidence="2" key="1">
    <citation type="journal article" date="2023" name="bioRxiv">
        <title>Improved chromosome-level genome assembly for marigold (Tagetes erecta).</title>
        <authorList>
            <person name="Jiang F."/>
            <person name="Yuan L."/>
            <person name="Wang S."/>
            <person name="Wang H."/>
            <person name="Xu D."/>
            <person name="Wang A."/>
            <person name="Fan W."/>
        </authorList>
    </citation>
    <scope>NUCLEOTIDE SEQUENCE</scope>
    <source>
        <strain evidence="2">WSJ</strain>
        <tissue evidence="2">Leaf</tissue>
    </source>
</reference>
<dbReference type="AlphaFoldDB" id="A0AAD8NLA4"/>
<name>A0AAD8NLA4_TARER</name>
<dbReference type="PANTHER" id="PTHR37172">
    <property type="entry name" value="TRANSMEMBRANE PROTEIN"/>
    <property type="match status" value="1"/>
</dbReference>
<feature type="transmembrane region" description="Helical" evidence="1">
    <location>
        <begin position="69"/>
        <end position="99"/>
    </location>
</feature>
<protein>
    <recommendedName>
        <fullName evidence="4">Transmembrane protein</fullName>
    </recommendedName>
</protein>
<dbReference type="PANTHER" id="PTHR37172:SF3">
    <property type="entry name" value="TRANSMEMBRANE PROTEIN"/>
    <property type="match status" value="1"/>
</dbReference>